<dbReference type="GO" id="GO:1990351">
    <property type="term" value="C:transporter complex"/>
    <property type="evidence" value="ECO:0007669"/>
    <property type="project" value="TreeGrafter"/>
</dbReference>
<dbReference type="InterPro" id="IPR007485">
    <property type="entry name" value="LPS_assembly_LptE"/>
</dbReference>
<dbReference type="GO" id="GO:0009279">
    <property type="term" value="C:cell outer membrane"/>
    <property type="evidence" value="ECO:0007669"/>
    <property type="project" value="UniProtKB-SubCell"/>
</dbReference>
<dbReference type="GO" id="GO:0043165">
    <property type="term" value="P:Gram-negative-bacterium-type cell outer membrane assembly"/>
    <property type="evidence" value="ECO:0007669"/>
    <property type="project" value="UniProtKB-UniRule"/>
</dbReference>
<keyword evidence="8" id="KW-1185">Reference proteome</keyword>
<dbReference type="PANTHER" id="PTHR38098:SF1">
    <property type="entry name" value="LPS-ASSEMBLY LIPOPROTEIN LPTE"/>
    <property type="match status" value="1"/>
</dbReference>
<dbReference type="Proteomes" id="UP000181985">
    <property type="component" value="Chromosome"/>
</dbReference>
<dbReference type="OrthoDB" id="6182244at2"/>
<comment type="subunit">
    <text evidence="6">Component of the lipopolysaccharide transport and assembly complex. Interacts with LptD.</text>
</comment>
<evidence type="ECO:0000256" key="5">
    <source>
        <dbReference type="ARBA" id="ARBA00023288"/>
    </source>
</evidence>
<evidence type="ECO:0000256" key="3">
    <source>
        <dbReference type="ARBA" id="ARBA00023139"/>
    </source>
</evidence>
<keyword evidence="2 6" id="KW-0472">Membrane</keyword>
<dbReference type="PANTHER" id="PTHR38098">
    <property type="entry name" value="LPS-ASSEMBLY LIPOPROTEIN LPTE"/>
    <property type="match status" value="1"/>
</dbReference>
<evidence type="ECO:0000256" key="6">
    <source>
        <dbReference type="HAMAP-Rule" id="MF_01186"/>
    </source>
</evidence>
<dbReference type="AlphaFoldDB" id="A0A1J0VIW4"/>
<name>A0A1J0VIW4_9GAMM</name>
<evidence type="ECO:0000256" key="1">
    <source>
        <dbReference type="ARBA" id="ARBA00022729"/>
    </source>
</evidence>
<dbReference type="PROSITE" id="PS51257">
    <property type="entry name" value="PROKAR_LIPOPROTEIN"/>
    <property type="match status" value="1"/>
</dbReference>
<dbReference type="KEGG" id="hsi:BOX17_14020"/>
<keyword evidence="3 6" id="KW-0564">Palmitate</keyword>
<evidence type="ECO:0000313" key="7">
    <source>
        <dbReference type="EMBL" id="APE31971.1"/>
    </source>
</evidence>
<sequence length="163" mass="17939">MQRRHLLRIGLAAGASLALAGCGFRLRGYDQPLLAIDALTLEGPDTELARLVTRRLEGGGTRVQEGAAGVLNLGGENFRERRVGGLDSGPRELELSLEVPFSVQRRADGAYLLDQQRLEVSERLTVNDDELLAQDDLLEAARERLRDEAARQLLDRLQALEPS</sequence>
<evidence type="ECO:0000256" key="4">
    <source>
        <dbReference type="ARBA" id="ARBA00023237"/>
    </source>
</evidence>
<gene>
    <name evidence="6" type="primary">lptE</name>
    <name evidence="7" type="ORF">BOX17_14020</name>
</gene>
<keyword evidence="4 6" id="KW-0998">Cell outer membrane</keyword>
<dbReference type="RefSeq" id="WP_071945622.1">
    <property type="nucleotide sequence ID" value="NZ_CP018139.1"/>
</dbReference>
<dbReference type="GO" id="GO:0001530">
    <property type="term" value="F:lipopolysaccharide binding"/>
    <property type="evidence" value="ECO:0007669"/>
    <property type="project" value="TreeGrafter"/>
</dbReference>
<reference evidence="8" key="1">
    <citation type="submission" date="2016-11" db="EMBL/GenBank/DDBJ databases">
        <title>Halolamina sediminis sp. nov., an extremely halophilic archaeon isolated from solar salt.</title>
        <authorList>
            <person name="Koh H.-W."/>
            <person name="Rani S."/>
            <person name="Park S.-J."/>
        </authorList>
    </citation>
    <scope>NUCLEOTIDE SEQUENCE [LARGE SCALE GENOMIC DNA]</scope>
    <source>
        <strain evidence="8">Hb3</strain>
    </source>
</reference>
<protein>
    <recommendedName>
        <fullName evidence="6">LPS-assembly lipoprotein LptE</fullName>
    </recommendedName>
</protein>
<organism evidence="7 8">
    <name type="scientific">Halomonas aestuarii</name>
    <dbReference type="NCBI Taxonomy" id="1897729"/>
    <lineage>
        <taxon>Bacteria</taxon>
        <taxon>Pseudomonadati</taxon>
        <taxon>Pseudomonadota</taxon>
        <taxon>Gammaproteobacteria</taxon>
        <taxon>Oceanospirillales</taxon>
        <taxon>Halomonadaceae</taxon>
        <taxon>Halomonas</taxon>
    </lineage>
</organism>
<accession>A0A1J0VIW4</accession>
<dbReference type="Pfam" id="PF04390">
    <property type="entry name" value="LptE"/>
    <property type="match status" value="1"/>
</dbReference>
<dbReference type="EMBL" id="CP018139">
    <property type="protein sequence ID" value="APE31971.1"/>
    <property type="molecule type" value="Genomic_DNA"/>
</dbReference>
<proteinExistence type="inferred from homology"/>
<comment type="similarity">
    <text evidence="6">Belongs to the LptE lipoprotein family.</text>
</comment>
<evidence type="ECO:0000313" key="8">
    <source>
        <dbReference type="Proteomes" id="UP000181985"/>
    </source>
</evidence>
<comment type="subcellular location">
    <subcellularLocation>
        <location evidence="6">Cell outer membrane</location>
        <topology evidence="6">Lipid-anchor</topology>
    </subcellularLocation>
</comment>
<dbReference type="HAMAP" id="MF_01186">
    <property type="entry name" value="LPS_assembly_LptE"/>
    <property type="match status" value="1"/>
</dbReference>
<keyword evidence="5 6" id="KW-0449">Lipoprotein</keyword>
<dbReference type="Gene3D" id="3.30.160.150">
    <property type="entry name" value="Lipoprotein like domain"/>
    <property type="match status" value="1"/>
</dbReference>
<keyword evidence="1 6" id="KW-0732">Signal</keyword>
<evidence type="ECO:0000256" key="2">
    <source>
        <dbReference type="ARBA" id="ARBA00023136"/>
    </source>
</evidence>
<dbReference type="GO" id="GO:0015920">
    <property type="term" value="P:lipopolysaccharide transport"/>
    <property type="evidence" value="ECO:0007669"/>
    <property type="project" value="TreeGrafter"/>
</dbReference>
<comment type="function">
    <text evidence="6">Together with LptD, is involved in the assembly of lipopolysaccharide (LPS) at the surface of the outer membrane. Required for the proper assembly of LptD. Binds LPS and may serve as the LPS recognition site at the outer membrane.</text>
</comment>